<reference evidence="2 3" key="1">
    <citation type="submission" date="2016-10" db="EMBL/GenBank/DDBJ databases">
        <authorList>
            <person name="de Groot N.N."/>
        </authorList>
    </citation>
    <scope>NUCLEOTIDE SEQUENCE [LARGE SCALE GENOMIC DNA]</scope>
    <source>
        <strain evidence="2 3">ATCC 35022</strain>
    </source>
</reference>
<dbReference type="PANTHER" id="PTHR34203:SF15">
    <property type="entry name" value="SLL1173 PROTEIN"/>
    <property type="match status" value="1"/>
</dbReference>
<proteinExistence type="predicted"/>
<dbReference type="GO" id="GO:0032259">
    <property type="term" value="P:methylation"/>
    <property type="evidence" value="ECO:0007669"/>
    <property type="project" value="UniProtKB-KW"/>
</dbReference>
<keyword evidence="2" id="KW-0808">Transferase</keyword>
<dbReference type="NCBIfam" id="TIGR01444">
    <property type="entry name" value="fkbM_fam"/>
    <property type="match status" value="1"/>
</dbReference>
<feature type="domain" description="Methyltransferase FkbM" evidence="1">
    <location>
        <begin position="57"/>
        <end position="210"/>
    </location>
</feature>
<dbReference type="Pfam" id="PF05050">
    <property type="entry name" value="Methyltransf_21"/>
    <property type="match status" value="1"/>
</dbReference>
<dbReference type="RefSeq" id="WP_175478438.1">
    <property type="nucleotide sequence ID" value="NZ_FMXQ01000005.1"/>
</dbReference>
<keyword evidence="3" id="KW-1185">Reference proteome</keyword>
<gene>
    <name evidence="2" type="ORF">SAMN02982931_02849</name>
</gene>
<dbReference type="SUPFAM" id="SSF53335">
    <property type="entry name" value="S-adenosyl-L-methionine-dependent methyltransferases"/>
    <property type="match status" value="1"/>
</dbReference>
<keyword evidence="2" id="KW-0489">Methyltransferase</keyword>
<accession>A0A1G6CWP6</accession>
<dbReference type="GO" id="GO:0008168">
    <property type="term" value="F:methyltransferase activity"/>
    <property type="evidence" value="ECO:0007669"/>
    <property type="project" value="UniProtKB-KW"/>
</dbReference>
<dbReference type="InterPro" id="IPR006342">
    <property type="entry name" value="FkbM_mtfrase"/>
</dbReference>
<dbReference type="InterPro" id="IPR052514">
    <property type="entry name" value="SAM-dependent_MTase"/>
</dbReference>
<dbReference type="EMBL" id="FMXQ01000005">
    <property type="protein sequence ID" value="SDB37289.1"/>
    <property type="molecule type" value="Genomic_DNA"/>
</dbReference>
<dbReference type="InterPro" id="IPR029063">
    <property type="entry name" value="SAM-dependent_MTases_sf"/>
</dbReference>
<sequence length="308" mass="33809">MSIVHTTHEFEGLNVVLASRMEETDAYSEKLRSGKWTADHHARLASQLLSDEDYFIDLGANVGTFCIPVALVTGARCLAIEALQSNIAVLQSAIEANDLSDRIEWALAAIVDRSGEVRIRGESAYGTVGTTGRRVLGFSLDGLMEEVGWRPVSLVKMDIEGCEMKALNGATSFMERNPDVTFIFEANAAHCFANDHSPQDLIRFFEDAGKIVYMCRGGRLARRTSTEFQEAGLVDYVASPVPLEDKVSGFIFEDFSDKAKIEAARHTLSSMNDGYKVALATQFDLAPEFMKVDAELCGLVDAVIARYS</sequence>
<evidence type="ECO:0000259" key="1">
    <source>
        <dbReference type="Pfam" id="PF05050"/>
    </source>
</evidence>
<dbReference type="PANTHER" id="PTHR34203">
    <property type="entry name" value="METHYLTRANSFERASE, FKBM FAMILY PROTEIN"/>
    <property type="match status" value="1"/>
</dbReference>
<dbReference type="Proteomes" id="UP000199071">
    <property type="component" value="Unassembled WGS sequence"/>
</dbReference>
<evidence type="ECO:0000313" key="3">
    <source>
        <dbReference type="Proteomes" id="UP000199071"/>
    </source>
</evidence>
<dbReference type="Gene3D" id="3.40.50.150">
    <property type="entry name" value="Vaccinia Virus protein VP39"/>
    <property type="match status" value="1"/>
</dbReference>
<evidence type="ECO:0000313" key="2">
    <source>
        <dbReference type="EMBL" id="SDB37289.1"/>
    </source>
</evidence>
<protein>
    <submittedName>
        <fullName evidence="2">Methyltransferase, FkbM family</fullName>
    </submittedName>
</protein>
<name>A0A1G6CWP6_9HYPH</name>
<dbReference type="STRING" id="665467.SAMN02982931_02849"/>
<dbReference type="AlphaFoldDB" id="A0A1G6CWP6"/>
<organism evidence="2 3">
    <name type="scientific">Bauldia litoralis</name>
    <dbReference type="NCBI Taxonomy" id="665467"/>
    <lineage>
        <taxon>Bacteria</taxon>
        <taxon>Pseudomonadati</taxon>
        <taxon>Pseudomonadota</taxon>
        <taxon>Alphaproteobacteria</taxon>
        <taxon>Hyphomicrobiales</taxon>
        <taxon>Kaistiaceae</taxon>
        <taxon>Bauldia</taxon>
    </lineage>
</organism>